<evidence type="ECO:0000256" key="1">
    <source>
        <dbReference type="SAM" id="MobiDB-lite"/>
    </source>
</evidence>
<accession>A0A4Z2EKN3</accession>
<sequence>MFPCRCSHGDIVLLVNHASGPSSTESRGKPLGTSVLSDPQPVSLLVPVGTPPRRWARGASRETVSRCQGQAVWPLASPGDTRRAQDQYDENGESTEGETT</sequence>
<dbReference type="AlphaFoldDB" id="A0A4Z2EKN3"/>
<dbReference type="Proteomes" id="UP000314294">
    <property type="component" value="Unassembled WGS sequence"/>
</dbReference>
<gene>
    <name evidence="2" type="ORF">EYF80_060930</name>
</gene>
<feature type="region of interest" description="Disordered" evidence="1">
    <location>
        <begin position="69"/>
        <end position="100"/>
    </location>
</feature>
<reference evidence="2 3" key="1">
    <citation type="submission" date="2019-03" db="EMBL/GenBank/DDBJ databases">
        <title>First draft genome of Liparis tanakae, snailfish: a comprehensive survey of snailfish specific genes.</title>
        <authorList>
            <person name="Kim W."/>
            <person name="Song I."/>
            <person name="Jeong J.-H."/>
            <person name="Kim D."/>
            <person name="Kim S."/>
            <person name="Ryu S."/>
            <person name="Song J.Y."/>
            <person name="Lee S.K."/>
        </authorList>
    </citation>
    <scope>NUCLEOTIDE SEQUENCE [LARGE SCALE GENOMIC DNA]</scope>
    <source>
        <tissue evidence="2">Muscle</tissue>
    </source>
</reference>
<organism evidence="2 3">
    <name type="scientific">Liparis tanakae</name>
    <name type="common">Tanaka's snailfish</name>
    <dbReference type="NCBI Taxonomy" id="230148"/>
    <lineage>
        <taxon>Eukaryota</taxon>
        <taxon>Metazoa</taxon>
        <taxon>Chordata</taxon>
        <taxon>Craniata</taxon>
        <taxon>Vertebrata</taxon>
        <taxon>Euteleostomi</taxon>
        <taxon>Actinopterygii</taxon>
        <taxon>Neopterygii</taxon>
        <taxon>Teleostei</taxon>
        <taxon>Neoteleostei</taxon>
        <taxon>Acanthomorphata</taxon>
        <taxon>Eupercaria</taxon>
        <taxon>Perciformes</taxon>
        <taxon>Cottioidei</taxon>
        <taxon>Cottales</taxon>
        <taxon>Liparidae</taxon>
        <taxon>Liparis</taxon>
    </lineage>
</organism>
<feature type="region of interest" description="Disordered" evidence="1">
    <location>
        <begin position="18"/>
        <end position="55"/>
    </location>
</feature>
<protein>
    <submittedName>
        <fullName evidence="2">Uncharacterized protein</fullName>
    </submittedName>
</protein>
<feature type="compositionally biased region" description="Acidic residues" evidence="1">
    <location>
        <begin position="87"/>
        <end position="100"/>
    </location>
</feature>
<comment type="caution">
    <text evidence="2">The sequence shown here is derived from an EMBL/GenBank/DDBJ whole genome shotgun (WGS) entry which is preliminary data.</text>
</comment>
<evidence type="ECO:0000313" key="2">
    <source>
        <dbReference type="EMBL" id="TNN28922.1"/>
    </source>
</evidence>
<keyword evidence="3" id="KW-1185">Reference proteome</keyword>
<proteinExistence type="predicted"/>
<dbReference type="EMBL" id="SRLO01006276">
    <property type="protein sequence ID" value="TNN28922.1"/>
    <property type="molecule type" value="Genomic_DNA"/>
</dbReference>
<evidence type="ECO:0000313" key="3">
    <source>
        <dbReference type="Proteomes" id="UP000314294"/>
    </source>
</evidence>
<name>A0A4Z2EKN3_9TELE</name>